<dbReference type="GO" id="GO:0005886">
    <property type="term" value="C:plasma membrane"/>
    <property type="evidence" value="ECO:0007669"/>
    <property type="project" value="UniProtKB-SubCell"/>
</dbReference>
<dbReference type="GO" id="GO:0009251">
    <property type="term" value="P:glucan catabolic process"/>
    <property type="evidence" value="ECO:0007669"/>
    <property type="project" value="TreeGrafter"/>
</dbReference>
<dbReference type="GeneID" id="19207264"/>
<keyword evidence="10" id="KW-0326">Glycosidase</keyword>
<dbReference type="GO" id="GO:0071555">
    <property type="term" value="P:cell wall organization"/>
    <property type="evidence" value="ECO:0007669"/>
    <property type="project" value="UniProtKB-KW"/>
</dbReference>
<evidence type="ECO:0000256" key="13">
    <source>
        <dbReference type="ARBA" id="ARBA00037126"/>
    </source>
</evidence>
<comment type="subcellular location">
    <subcellularLocation>
        <location evidence="1">Cell membrane</location>
        <topology evidence="1">Single-pass type II membrane protein</topology>
    </subcellularLocation>
</comment>
<evidence type="ECO:0000259" key="18">
    <source>
        <dbReference type="Pfam" id="PF00150"/>
    </source>
</evidence>
<evidence type="ECO:0000256" key="6">
    <source>
        <dbReference type="ARBA" id="ARBA00022968"/>
    </source>
</evidence>
<keyword evidence="5 19" id="KW-0378">Hydrolase</keyword>
<evidence type="ECO:0000256" key="8">
    <source>
        <dbReference type="ARBA" id="ARBA00023136"/>
    </source>
</evidence>
<dbReference type="EMBL" id="JH711574">
    <property type="protein sequence ID" value="EIW85436.1"/>
    <property type="molecule type" value="Genomic_DNA"/>
</dbReference>
<evidence type="ECO:0000256" key="3">
    <source>
        <dbReference type="ARBA" id="ARBA00022475"/>
    </source>
</evidence>
<evidence type="ECO:0000256" key="17">
    <source>
        <dbReference type="SAM" id="Phobius"/>
    </source>
</evidence>
<dbReference type="InterPro" id="IPR050386">
    <property type="entry name" value="Glycosyl_hydrolase_5"/>
</dbReference>
<evidence type="ECO:0000256" key="16">
    <source>
        <dbReference type="SAM" id="MobiDB-lite"/>
    </source>
</evidence>
<keyword evidence="20" id="KW-1185">Reference proteome</keyword>
<evidence type="ECO:0000256" key="14">
    <source>
        <dbReference type="ARBA" id="ARBA00038929"/>
    </source>
</evidence>
<dbReference type="InterPro" id="IPR001547">
    <property type="entry name" value="Glyco_hydro_5"/>
</dbReference>
<feature type="domain" description="Glycoside hydrolase family 5" evidence="18">
    <location>
        <begin position="254"/>
        <end position="453"/>
    </location>
</feature>
<dbReference type="EC" id="3.2.1.58" evidence="14"/>
<evidence type="ECO:0000256" key="4">
    <source>
        <dbReference type="ARBA" id="ARBA00022692"/>
    </source>
</evidence>
<evidence type="ECO:0000256" key="11">
    <source>
        <dbReference type="ARBA" id="ARBA00023316"/>
    </source>
</evidence>
<gene>
    <name evidence="19" type="ORF">CONPUDRAFT_48318</name>
</gene>
<dbReference type="Pfam" id="PF00150">
    <property type="entry name" value="Cellulase"/>
    <property type="match status" value="1"/>
</dbReference>
<keyword evidence="7 17" id="KW-1133">Transmembrane helix</keyword>
<dbReference type="GO" id="GO:0004338">
    <property type="term" value="F:glucan exo-1,3-beta-glucosidase activity"/>
    <property type="evidence" value="ECO:0007669"/>
    <property type="project" value="UniProtKB-EC"/>
</dbReference>
<evidence type="ECO:0000256" key="2">
    <source>
        <dbReference type="ARBA" id="ARBA00005641"/>
    </source>
</evidence>
<dbReference type="AlphaFoldDB" id="A0A5M3N2A1"/>
<dbReference type="RefSeq" id="XP_007764072.1">
    <property type="nucleotide sequence ID" value="XM_007765882.1"/>
</dbReference>
<dbReference type="SUPFAM" id="SSF51445">
    <property type="entry name" value="(Trans)glycosidases"/>
    <property type="match status" value="1"/>
</dbReference>
<evidence type="ECO:0000256" key="5">
    <source>
        <dbReference type="ARBA" id="ARBA00022801"/>
    </source>
</evidence>
<comment type="function">
    <text evidence="13">Glucosidase involved in the degradation of cellulosic biomass. Active on lichenan.</text>
</comment>
<dbReference type="Proteomes" id="UP000053558">
    <property type="component" value="Unassembled WGS sequence"/>
</dbReference>
<keyword evidence="9" id="KW-0325">Glycoprotein</keyword>
<name>A0A5M3N2A1_CONPW</name>
<comment type="catalytic activity">
    <reaction evidence="12">
        <text>Successive hydrolysis of beta-D-glucose units from the non-reducing ends of (1-&gt;3)-beta-D-glucans, releasing alpha-glucose.</text>
        <dbReference type="EC" id="3.2.1.58"/>
    </reaction>
</comment>
<keyword evidence="3" id="KW-1003">Cell membrane</keyword>
<proteinExistence type="inferred from homology"/>
<keyword evidence="4 17" id="KW-0812">Transmembrane</keyword>
<evidence type="ECO:0000256" key="10">
    <source>
        <dbReference type="ARBA" id="ARBA00023295"/>
    </source>
</evidence>
<accession>A0A5M3N2A1</accession>
<evidence type="ECO:0000256" key="9">
    <source>
        <dbReference type="ARBA" id="ARBA00023180"/>
    </source>
</evidence>
<evidence type="ECO:0000256" key="12">
    <source>
        <dbReference type="ARBA" id="ARBA00036824"/>
    </source>
</evidence>
<feature type="region of interest" description="Disordered" evidence="16">
    <location>
        <begin position="120"/>
        <end position="147"/>
    </location>
</feature>
<dbReference type="PANTHER" id="PTHR31297">
    <property type="entry name" value="GLUCAN ENDO-1,6-BETA-GLUCOSIDASE B"/>
    <property type="match status" value="1"/>
</dbReference>
<keyword evidence="6" id="KW-0735">Signal-anchor</keyword>
<evidence type="ECO:0000313" key="20">
    <source>
        <dbReference type="Proteomes" id="UP000053558"/>
    </source>
</evidence>
<feature type="region of interest" description="Disordered" evidence="16">
    <location>
        <begin position="657"/>
        <end position="737"/>
    </location>
</feature>
<evidence type="ECO:0000256" key="7">
    <source>
        <dbReference type="ARBA" id="ARBA00022989"/>
    </source>
</evidence>
<comment type="caution">
    <text evidence="19">The sequence shown here is derived from an EMBL/GenBank/DDBJ whole genome shotgun (WGS) entry which is preliminary data.</text>
</comment>
<dbReference type="PANTHER" id="PTHR31297:SF34">
    <property type="entry name" value="GLUCAN 1,3-BETA-GLUCOSIDASE 2"/>
    <property type="match status" value="1"/>
</dbReference>
<evidence type="ECO:0000313" key="19">
    <source>
        <dbReference type="EMBL" id="EIW85436.1"/>
    </source>
</evidence>
<evidence type="ECO:0000256" key="1">
    <source>
        <dbReference type="ARBA" id="ARBA00004401"/>
    </source>
</evidence>
<dbReference type="FunFam" id="3.20.20.80:FF:000033">
    <property type="entry name" value="Glucan 1,3-beta-glucosidase A"/>
    <property type="match status" value="1"/>
</dbReference>
<reference evidence="20" key="1">
    <citation type="journal article" date="2012" name="Science">
        <title>The Paleozoic origin of enzymatic lignin decomposition reconstructed from 31 fungal genomes.</title>
        <authorList>
            <person name="Floudas D."/>
            <person name="Binder M."/>
            <person name="Riley R."/>
            <person name="Barry K."/>
            <person name="Blanchette R.A."/>
            <person name="Henrissat B."/>
            <person name="Martinez A.T."/>
            <person name="Otillar R."/>
            <person name="Spatafora J.W."/>
            <person name="Yadav J.S."/>
            <person name="Aerts A."/>
            <person name="Benoit I."/>
            <person name="Boyd A."/>
            <person name="Carlson A."/>
            <person name="Copeland A."/>
            <person name="Coutinho P.M."/>
            <person name="de Vries R.P."/>
            <person name="Ferreira P."/>
            <person name="Findley K."/>
            <person name="Foster B."/>
            <person name="Gaskell J."/>
            <person name="Glotzer D."/>
            <person name="Gorecki P."/>
            <person name="Heitman J."/>
            <person name="Hesse C."/>
            <person name="Hori C."/>
            <person name="Igarashi K."/>
            <person name="Jurgens J.A."/>
            <person name="Kallen N."/>
            <person name="Kersten P."/>
            <person name="Kohler A."/>
            <person name="Kuees U."/>
            <person name="Kumar T.K.A."/>
            <person name="Kuo A."/>
            <person name="LaButti K."/>
            <person name="Larrondo L.F."/>
            <person name="Lindquist E."/>
            <person name="Ling A."/>
            <person name="Lombard V."/>
            <person name="Lucas S."/>
            <person name="Lundell T."/>
            <person name="Martin R."/>
            <person name="McLaughlin D.J."/>
            <person name="Morgenstern I."/>
            <person name="Morin E."/>
            <person name="Murat C."/>
            <person name="Nagy L.G."/>
            <person name="Nolan M."/>
            <person name="Ohm R.A."/>
            <person name="Patyshakuliyeva A."/>
            <person name="Rokas A."/>
            <person name="Ruiz-Duenas F.J."/>
            <person name="Sabat G."/>
            <person name="Salamov A."/>
            <person name="Samejima M."/>
            <person name="Schmutz J."/>
            <person name="Slot J.C."/>
            <person name="St John F."/>
            <person name="Stenlid J."/>
            <person name="Sun H."/>
            <person name="Sun S."/>
            <person name="Syed K."/>
            <person name="Tsang A."/>
            <person name="Wiebenga A."/>
            <person name="Young D."/>
            <person name="Pisabarro A."/>
            <person name="Eastwood D.C."/>
            <person name="Martin F."/>
            <person name="Cullen D."/>
            <person name="Grigoriev I.V."/>
            <person name="Hibbett D.S."/>
        </authorList>
    </citation>
    <scope>NUCLEOTIDE SEQUENCE [LARGE SCALE GENOMIC DNA]</scope>
    <source>
        <strain evidence="20">RWD-64-598 SS2</strain>
    </source>
</reference>
<protein>
    <recommendedName>
        <fullName evidence="14">glucan 1,3-beta-glucosidase</fullName>
        <ecNumber evidence="14">3.2.1.58</ecNumber>
    </recommendedName>
    <alternativeName>
        <fullName evidence="15">Exo-1,3-beta-glucanase D</fullName>
    </alternativeName>
</protein>
<sequence>MGHAARDSLFRGSVGSENTYHTSPSAAGSSVYALNPDGGRATPNEYGVYHDNHSAENLDEQAGGVGQTPQRTYLAEKRSAYAAPPRKKRGIIILAAVAGLVVIVLVIALPVYFTTKKKNNDDLSGGASGGSSSGGGGGGNPGSNAVVTGGNGSKVTLANGTTFTYQNDFGGTWYWDQNDPFNNNAQCNSWTPPLNQTFVPGTTRIFGISIGGWLVTEPFIVPSLYEKYINASTVAVDEWTLSTNMRADTSNGGINQLEDHYKTFITEQDFAEMAGAGFNYVRIPLPYWAIEVWDGEPFLEGVAWQYFLKAIQWCRKYGLRINLDFHSLPGSQNGWNHSGKLGSINVLNGPMGVANAQRSLDYIRILAEFISQPEYSDVVTMFSVTNEPAANDFGQDPLERYYVQAYNIVREASGTGAGKGPYIVLHDGFVGLPQWTGFLPNSDRVALDEHPYLCFSTQSDAPITSYTSTPCNAWGSEFNTSNGAFGLTISGEFSNAVTDCGKWVNGVNQGSRYEGDYYQGSWPTIGSCDSWNDWQSWDNATKAGYKQFAMASMDAFQNFFFWTWKIGASSVSGTVEAPQWSYQLGLQNGWLPTDIRQSSGICPNQNIWSPPFQPWQTGGSGAGQIPASATQDLTWPPPTLSNSGFATNAASFPTYTPTGTLTTLPGPTFTTSSGKSQGTASAGDGWANPSDTQKAMTPVSGCSYLDPWVGPTSPPAKCKAGGGGDRRRAYPPTPSPT</sequence>
<feature type="compositionally biased region" description="Low complexity" evidence="16">
    <location>
        <begin position="657"/>
        <end position="671"/>
    </location>
</feature>
<feature type="compositionally biased region" description="Gly residues" evidence="16">
    <location>
        <begin position="126"/>
        <end position="141"/>
    </location>
</feature>
<feature type="compositionally biased region" description="Polar residues" evidence="16">
    <location>
        <begin position="15"/>
        <end position="28"/>
    </location>
</feature>
<dbReference type="GO" id="GO:0005576">
    <property type="term" value="C:extracellular region"/>
    <property type="evidence" value="ECO:0007669"/>
    <property type="project" value="TreeGrafter"/>
</dbReference>
<keyword evidence="11" id="KW-0961">Cell wall biogenesis/degradation</keyword>
<keyword evidence="8 17" id="KW-0472">Membrane</keyword>
<dbReference type="InterPro" id="IPR017853">
    <property type="entry name" value="GH"/>
</dbReference>
<evidence type="ECO:0000256" key="15">
    <source>
        <dbReference type="ARBA" id="ARBA00041260"/>
    </source>
</evidence>
<dbReference type="GO" id="GO:0009986">
    <property type="term" value="C:cell surface"/>
    <property type="evidence" value="ECO:0007669"/>
    <property type="project" value="TreeGrafter"/>
</dbReference>
<organism evidence="19 20">
    <name type="scientific">Coniophora puteana (strain RWD-64-598)</name>
    <name type="common">Brown rot fungus</name>
    <dbReference type="NCBI Taxonomy" id="741705"/>
    <lineage>
        <taxon>Eukaryota</taxon>
        <taxon>Fungi</taxon>
        <taxon>Dikarya</taxon>
        <taxon>Basidiomycota</taxon>
        <taxon>Agaricomycotina</taxon>
        <taxon>Agaricomycetes</taxon>
        <taxon>Agaricomycetidae</taxon>
        <taxon>Boletales</taxon>
        <taxon>Coniophorineae</taxon>
        <taxon>Coniophoraceae</taxon>
        <taxon>Coniophora</taxon>
    </lineage>
</organism>
<dbReference type="OrthoDB" id="62120at2759"/>
<dbReference type="KEGG" id="cput:CONPUDRAFT_48318"/>
<dbReference type="Gene3D" id="3.20.20.80">
    <property type="entry name" value="Glycosidases"/>
    <property type="match status" value="1"/>
</dbReference>
<feature type="transmembrane region" description="Helical" evidence="17">
    <location>
        <begin position="91"/>
        <end position="113"/>
    </location>
</feature>
<comment type="similarity">
    <text evidence="2">Belongs to the glycosyl hydrolase 5 (cellulase A) family.</text>
</comment>
<dbReference type="OMA" id="WYWTWKT"/>
<feature type="region of interest" description="Disordered" evidence="16">
    <location>
        <begin position="13"/>
        <end position="37"/>
    </location>
</feature>